<keyword evidence="1" id="KW-0479">Metal-binding</keyword>
<sequence>MAAPEAQGLGVDPREDRVRGVRGGIGHIDHEDSKDWILESLSLPERPGGTAALEGPPSVPCIFCEEHFPMTEQDKLLKHMIIEHKIVIADVKLVADFQRKKFWISNSESEMIQTFMCLYCEKTFRDKNTLKDHMRKKQHRRINPKNREYDRFYVINYLELGKSWEEVQLEDDRELLDLQEEYYFPTYENDTLLCTLSDSESDLTAQEQTENVPIISEDTSRLLSPIKSQNSM</sequence>
<dbReference type="SUPFAM" id="SSF57667">
    <property type="entry name" value="beta-beta-alpha zinc fingers"/>
    <property type="match status" value="1"/>
</dbReference>
<dbReference type="InterPro" id="IPR040048">
    <property type="entry name" value="ZNF277"/>
</dbReference>
<evidence type="ECO:0000256" key="2">
    <source>
        <dbReference type="ARBA" id="ARBA00022771"/>
    </source>
</evidence>
<evidence type="ECO:0000256" key="1">
    <source>
        <dbReference type="ARBA" id="ARBA00022723"/>
    </source>
</evidence>
<dbReference type="InterPro" id="IPR013087">
    <property type="entry name" value="Znf_C2H2_type"/>
</dbReference>
<comment type="similarity">
    <text evidence="4">Belongs to the ZNF277 family.</text>
</comment>
<dbReference type="Gene3D" id="3.30.160.60">
    <property type="entry name" value="Classic Zinc Finger"/>
    <property type="match status" value="1"/>
</dbReference>
<dbReference type="PANTHER" id="PTHR13267:SF3">
    <property type="entry name" value="ZINC FINGER PROTEIN 277"/>
    <property type="match status" value="1"/>
</dbReference>
<dbReference type="PROSITE" id="PS50157">
    <property type="entry name" value="ZINC_FINGER_C2H2_2"/>
    <property type="match status" value="1"/>
</dbReference>
<proteinExistence type="inferred from homology"/>
<organism evidence="7 8">
    <name type="scientific">Rattus norvegicus</name>
    <name type="common">Rat</name>
    <dbReference type="NCBI Taxonomy" id="10116"/>
    <lineage>
        <taxon>Eukaryota</taxon>
        <taxon>Metazoa</taxon>
        <taxon>Chordata</taxon>
        <taxon>Craniata</taxon>
        <taxon>Vertebrata</taxon>
        <taxon>Euteleostomi</taxon>
        <taxon>Mammalia</taxon>
        <taxon>Eutheria</taxon>
        <taxon>Euarchontoglires</taxon>
        <taxon>Glires</taxon>
        <taxon>Rodentia</taxon>
        <taxon>Myomorpha</taxon>
        <taxon>Muroidea</taxon>
        <taxon>Muridae</taxon>
        <taxon>Murinae</taxon>
        <taxon>Rattus</taxon>
    </lineage>
</organism>
<dbReference type="AlphaFoldDB" id="A6HBD6"/>
<dbReference type="InterPro" id="IPR041661">
    <property type="entry name" value="ZN622/Rei1/Reh1_Znf-C2H2"/>
</dbReference>
<keyword evidence="3" id="KW-0862">Zinc</keyword>
<protein>
    <submittedName>
        <fullName evidence="7">Similar to zinc finger protein 277 isoform 1, isoform CRA_a</fullName>
    </submittedName>
</protein>
<evidence type="ECO:0000313" key="7">
    <source>
        <dbReference type="EMBL" id="EDM03341.1"/>
    </source>
</evidence>
<dbReference type="EMBL" id="CH473947">
    <property type="protein sequence ID" value="EDM03341.1"/>
    <property type="molecule type" value="Genomic_DNA"/>
</dbReference>
<feature type="domain" description="C2H2-type" evidence="6">
    <location>
        <begin position="115"/>
        <end position="144"/>
    </location>
</feature>
<dbReference type="GO" id="GO:0008270">
    <property type="term" value="F:zinc ion binding"/>
    <property type="evidence" value="ECO:0007669"/>
    <property type="project" value="UniProtKB-KW"/>
</dbReference>
<dbReference type="PROSITE" id="PS00028">
    <property type="entry name" value="ZINC_FINGER_C2H2_1"/>
    <property type="match status" value="1"/>
</dbReference>
<evidence type="ECO:0000313" key="8">
    <source>
        <dbReference type="Proteomes" id="UP000234681"/>
    </source>
</evidence>
<evidence type="ECO:0000256" key="3">
    <source>
        <dbReference type="ARBA" id="ARBA00022833"/>
    </source>
</evidence>
<keyword evidence="2 5" id="KW-0863">Zinc-finger</keyword>
<dbReference type="InterPro" id="IPR036236">
    <property type="entry name" value="Znf_C2H2_sf"/>
</dbReference>
<evidence type="ECO:0000259" key="6">
    <source>
        <dbReference type="PROSITE" id="PS50157"/>
    </source>
</evidence>
<gene>
    <name evidence="7" type="primary">LOC298977</name>
    <name evidence="7" type="ORF">rCG_61382</name>
</gene>
<dbReference type="Proteomes" id="UP000234681">
    <property type="component" value="Chromosome 6"/>
</dbReference>
<dbReference type="PANTHER" id="PTHR13267">
    <property type="entry name" value="ZINC FINGER PROTEIN 277"/>
    <property type="match status" value="1"/>
</dbReference>
<dbReference type="SMART" id="SM00355">
    <property type="entry name" value="ZnF_C2H2"/>
    <property type="match status" value="2"/>
</dbReference>
<reference evidence="8" key="1">
    <citation type="submission" date="2005-09" db="EMBL/GenBank/DDBJ databases">
        <authorList>
            <person name="Mural R.J."/>
            <person name="Li P.W."/>
            <person name="Adams M.D."/>
            <person name="Amanatides P.G."/>
            <person name="Baden-Tillson H."/>
            <person name="Barnstead M."/>
            <person name="Chin S.H."/>
            <person name="Dew I."/>
            <person name="Evans C.A."/>
            <person name="Ferriera S."/>
            <person name="Flanigan M."/>
            <person name="Fosler C."/>
            <person name="Glodek A."/>
            <person name="Gu Z."/>
            <person name="Holt R.A."/>
            <person name="Jennings D."/>
            <person name="Kraft C.L."/>
            <person name="Lu F."/>
            <person name="Nguyen T."/>
            <person name="Nusskern D.R."/>
            <person name="Pfannkoch C.M."/>
            <person name="Sitter C."/>
            <person name="Sutton G.G."/>
            <person name="Venter J.C."/>
            <person name="Wang Z."/>
            <person name="Woodage T."/>
            <person name="Zheng X.H."/>
            <person name="Zhong F."/>
        </authorList>
    </citation>
    <scope>NUCLEOTIDE SEQUENCE [LARGE SCALE GENOMIC DNA]</scope>
    <source>
        <strain>BN</strain>
        <strain evidence="8">Sprague-Dawley</strain>
    </source>
</reference>
<evidence type="ECO:0000256" key="4">
    <source>
        <dbReference type="ARBA" id="ARBA00034119"/>
    </source>
</evidence>
<accession>A6HBD6</accession>
<evidence type="ECO:0000256" key="5">
    <source>
        <dbReference type="PROSITE-ProRule" id="PRU00042"/>
    </source>
</evidence>
<name>A6HBD6_RAT</name>
<dbReference type="Pfam" id="PF12756">
    <property type="entry name" value="zf-C2H2_2"/>
    <property type="match status" value="1"/>
</dbReference>